<dbReference type="RefSeq" id="WP_397558511.1">
    <property type="nucleotide sequence ID" value="NZ_JBIQWL010000015.1"/>
</dbReference>
<comment type="caution">
    <text evidence="2">The sequence shown here is derived from an EMBL/GenBank/DDBJ whole genome shotgun (WGS) entry which is preliminary data.</text>
</comment>
<dbReference type="Proteomes" id="UP001610861">
    <property type="component" value="Unassembled WGS sequence"/>
</dbReference>
<name>A0ABW7QDW3_9MICO</name>
<evidence type="ECO:0000259" key="1">
    <source>
        <dbReference type="Pfam" id="PF12957"/>
    </source>
</evidence>
<evidence type="ECO:0000313" key="2">
    <source>
        <dbReference type="EMBL" id="MFH8253086.1"/>
    </source>
</evidence>
<keyword evidence="3" id="KW-1185">Reference proteome</keyword>
<feature type="domain" description="DUF3846" evidence="1">
    <location>
        <begin position="1"/>
        <end position="99"/>
    </location>
</feature>
<dbReference type="InterPro" id="IPR024559">
    <property type="entry name" value="DUF3846"/>
</dbReference>
<gene>
    <name evidence="2" type="ORF">ACH3VR_22150</name>
</gene>
<sequence>MKVIKLSTDGTVEQLTIDDEHKLTALQQLVGGYVQAISLTENVDLVMHEEEKFIRGHKANPVAGRLLHHFDIALTPGDYIAGDAVLVGVDGPDWISVPDSTPGTLEFLGFQITQKDDA</sequence>
<reference evidence="2 3" key="1">
    <citation type="submission" date="2024-09" db="EMBL/GenBank/DDBJ databases">
        <authorList>
            <person name="Pan X."/>
        </authorList>
    </citation>
    <scope>NUCLEOTIDE SEQUENCE [LARGE SCALE GENOMIC DNA]</scope>
    <source>
        <strain evidence="2 3">B2969</strain>
    </source>
</reference>
<dbReference type="EMBL" id="JBIQWL010000015">
    <property type="protein sequence ID" value="MFH8253086.1"/>
    <property type="molecule type" value="Genomic_DNA"/>
</dbReference>
<proteinExistence type="predicted"/>
<organism evidence="2 3">
    <name type="scientific">Microbacterium alkaliflavum</name>
    <dbReference type="NCBI Taxonomy" id="3248839"/>
    <lineage>
        <taxon>Bacteria</taxon>
        <taxon>Bacillati</taxon>
        <taxon>Actinomycetota</taxon>
        <taxon>Actinomycetes</taxon>
        <taxon>Micrococcales</taxon>
        <taxon>Microbacteriaceae</taxon>
        <taxon>Microbacterium</taxon>
    </lineage>
</organism>
<accession>A0ABW7QDW3</accession>
<protein>
    <submittedName>
        <fullName evidence="2">DUF3846 domain-containing protein</fullName>
    </submittedName>
</protein>
<evidence type="ECO:0000313" key="3">
    <source>
        <dbReference type="Proteomes" id="UP001610861"/>
    </source>
</evidence>
<dbReference type="Pfam" id="PF12957">
    <property type="entry name" value="DUF3846"/>
    <property type="match status" value="1"/>
</dbReference>